<dbReference type="Pfam" id="PF13668">
    <property type="entry name" value="Ferritin_2"/>
    <property type="match status" value="1"/>
</dbReference>
<dbReference type="AlphaFoldDB" id="A0A934KBG9"/>
<name>A0A934KBG9_9BACT</name>
<dbReference type="EMBL" id="JAEKNQ010000053">
    <property type="protein sequence ID" value="MBJ7604122.1"/>
    <property type="molecule type" value="Genomic_DNA"/>
</dbReference>
<comment type="caution">
    <text evidence="1">The sequence shown here is derived from an EMBL/GenBank/DDBJ whole genome shotgun (WGS) entry which is preliminary data.</text>
</comment>
<proteinExistence type="predicted"/>
<evidence type="ECO:0000313" key="2">
    <source>
        <dbReference type="Proteomes" id="UP000620075"/>
    </source>
</evidence>
<protein>
    <submittedName>
        <fullName evidence="1">Ferritin-like domain-containing protein</fullName>
    </submittedName>
</protein>
<evidence type="ECO:0000313" key="1">
    <source>
        <dbReference type="EMBL" id="MBJ7604122.1"/>
    </source>
</evidence>
<gene>
    <name evidence="1" type="ORF">JF888_13165</name>
</gene>
<dbReference type="PROSITE" id="PS51318">
    <property type="entry name" value="TAT"/>
    <property type="match status" value="1"/>
</dbReference>
<organism evidence="1 2">
    <name type="scientific">Candidatus Dormiibacter inghamiae</name>
    <dbReference type="NCBI Taxonomy" id="3127013"/>
    <lineage>
        <taxon>Bacteria</taxon>
        <taxon>Bacillati</taxon>
        <taxon>Candidatus Dormiibacterota</taxon>
        <taxon>Candidatus Dormibacteria</taxon>
        <taxon>Candidatus Dormibacterales</taxon>
        <taxon>Candidatus Dormibacteraceae</taxon>
        <taxon>Candidatus Dormiibacter</taxon>
    </lineage>
</organism>
<dbReference type="RefSeq" id="WP_338181226.1">
    <property type="nucleotide sequence ID" value="NZ_JAEKNQ010000053.1"/>
</dbReference>
<dbReference type="InterPro" id="IPR006311">
    <property type="entry name" value="TAT_signal"/>
</dbReference>
<sequence length="310" mass="33350">MEYRPEGTRRLLDMVASRRDVLRTGMLAAGAVAVGGPLLRATPAFAADSASDTVAKLSVVPDEVTDIKTIFIVAETAEQLAITLYRNIVRTARAGKLKPALRQSEIEALAAAGIEEQIHHELFAAVTGMAVIPTATHFSFPKADDTFAELDEFIFAQQQLEGVFDSAFLAAVRELASPPNNQPRLAQIAAQIAVIESEHRALGRQILANHGIDTIPNSNIPFTDGPFGKVDIGPGTLPTSPSDNWAFAPVFVESVPDAADLAKAAGYLSPRPGNDFRYVPINLKDGGYYQHIADKIQFQLPYINTADDGD</sequence>
<dbReference type="Proteomes" id="UP000620075">
    <property type="component" value="Unassembled WGS sequence"/>
</dbReference>
<reference evidence="1 2" key="1">
    <citation type="submission" date="2020-10" db="EMBL/GenBank/DDBJ databases">
        <title>Ca. Dormibacterota MAGs.</title>
        <authorList>
            <person name="Montgomery K."/>
        </authorList>
    </citation>
    <scope>NUCLEOTIDE SEQUENCE [LARGE SCALE GENOMIC DNA]</scope>
    <source>
        <strain evidence="1">SC8811_S16_3</strain>
    </source>
</reference>
<accession>A0A934KBG9</accession>